<dbReference type="Gene3D" id="3.40.630.30">
    <property type="match status" value="1"/>
</dbReference>
<keyword evidence="3" id="KW-1185">Reference proteome</keyword>
<dbReference type="Proteomes" id="UP000002786">
    <property type="component" value="Unassembled WGS sequence"/>
</dbReference>
<dbReference type="InterPro" id="IPR000182">
    <property type="entry name" value="GNAT_dom"/>
</dbReference>
<dbReference type="PROSITE" id="PS51186">
    <property type="entry name" value="GNAT"/>
    <property type="match status" value="1"/>
</dbReference>
<protein>
    <submittedName>
        <fullName evidence="2">Acetyltransferase</fullName>
    </submittedName>
</protein>
<name>I4Z9C4_9BACT</name>
<evidence type="ECO:0000259" key="1">
    <source>
        <dbReference type="PROSITE" id="PS51186"/>
    </source>
</evidence>
<dbReference type="RefSeq" id="WP_004338090.1">
    <property type="nucleotide sequence ID" value="NZ_JH660660.1"/>
</dbReference>
<dbReference type="EMBL" id="JH660660">
    <property type="protein sequence ID" value="EIM32816.1"/>
    <property type="molecule type" value="Genomic_DNA"/>
</dbReference>
<feature type="domain" description="N-acetyltransferase" evidence="1">
    <location>
        <begin position="2"/>
        <end position="143"/>
    </location>
</feature>
<dbReference type="Pfam" id="PF13508">
    <property type="entry name" value="Acetyltransf_7"/>
    <property type="match status" value="1"/>
</dbReference>
<evidence type="ECO:0000313" key="2">
    <source>
        <dbReference type="EMBL" id="EIM32816.1"/>
    </source>
</evidence>
<dbReference type="InterPro" id="IPR016181">
    <property type="entry name" value="Acyl_CoA_acyltransferase"/>
</dbReference>
<proteinExistence type="predicted"/>
<dbReference type="GeneID" id="78531079"/>
<accession>I4Z9C4</accession>
<dbReference type="CDD" id="cd04301">
    <property type="entry name" value="NAT_SF"/>
    <property type="match status" value="1"/>
</dbReference>
<organism evidence="2 3">
    <name type="scientific">Prevotella bivia DSM 20514</name>
    <dbReference type="NCBI Taxonomy" id="868129"/>
    <lineage>
        <taxon>Bacteria</taxon>
        <taxon>Pseudomonadati</taxon>
        <taxon>Bacteroidota</taxon>
        <taxon>Bacteroidia</taxon>
        <taxon>Bacteroidales</taxon>
        <taxon>Prevotellaceae</taxon>
        <taxon>Prevotella</taxon>
    </lineage>
</organism>
<dbReference type="AlphaFoldDB" id="I4Z9C4"/>
<gene>
    <name evidence="2" type="ORF">PrebiDRAFT_1087</name>
</gene>
<evidence type="ECO:0000313" key="3">
    <source>
        <dbReference type="Proteomes" id="UP000002786"/>
    </source>
</evidence>
<dbReference type="GO" id="GO:0016747">
    <property type="term" value="F:acyltransferase activity, transferring groups other than amino-acyl groups"/>
    <property type="evidence" value="ECO:0007669"/>
    <property type="project" value="InterPro"/>
</dbReference>
<keyword evidence="2" id="KW-0808">Transferase</keyword>
<dbReference type="HOGENOM" id="CLU_143334_0_0_10"/>
<reference evidence="2 3" key="1">
    <citation type="submission" date="2012-02" db="EMBL/GenBank/DDBJ databases">
        <title>Improved High-Quality Draft genome of Prevotella bivia DSM 20514.</title>
        <authorList>
            <consortium name="US DOE Joint Genome Institute (JGI-PGF)"/>
            <person name="Lucas S."/>
            <person name="Copeland A."/>
            <person name="Lapidus A."/>
            <person name="Bruce D."/>
            <person name="Goodwin L."/>
            <person name="Pitluck S."/>
            <person name="Peters L."/>
            <person name="Mikhailova N."/>
            <person name="Munk A.C.C."/>
            <person name="Kyrpides N."/>
            <person name="Mavromatis K."/>
            <person name="Detter J.C."/>
            <person name="Han C."/>
            <person name="Land M."/>
            <person name="Hauser L."/>
            <person name="Markowitz V."/>
            <person name="Cheng J.-F."/>
            <person name="Hugenholtz P."/>
            <person name="Woyke T."/>
            <person name="Wu D."/>
            <person name="Gronow S."/>
            <person name="Wellnitz S."/>
            <person name="Brambilla E."/>
            <person name="Klenk H.-P."/>
            <person name="Eisen J.A."/>
        </authorList>
    </citation>
    <scope>NUCLEOTIDE SEQUENCE [LARGE SCALE GENOMIC DNA]</scope>
    <source>
        <strain evidence="2 3">DSM 20514</strain>
    </source>
</reference>
<dbReference type="SUPFAM" id="SSF55729">
    <property type="entry name" value="Acyl-CoA N-acyltransferases (Nat)"/>
    <property type="match status" value="1"/>
</dbReference>
<sequence>MITLRYTVDEASLLQVKKYICKVSNDFNPPFIEEVKDLDMYLDKICSKAKRFEVWLDNILIGLMFAYLNEELSQIYIPFISVDRDYRKRGIARALLDQLKFFKGYSFIRLEVIKNNEALFFYRKYGFVIEENRNNKYLMKYSI</sequence>